<feature type="region of interest" description="Disordered" evidence="9">
    <location>
        <begin position="174"/>
        <end position="206"/>
    </location>
</feature>
<dbReference type="SUPFAM" id="SSF102712">
    <property type="entry name" value="JAB1/MPN domain"/>
    <property type="match status" value="1"/>
</dbReference>
<dbReference type="PANTHER" id="PTHR12947">
    <property type="entry name" value="AMSH-LIKE PROTEASE"/>
    <property type="match status" value="1"/>
</dbReference>
<dbReference type="InterPro" id="IPR037518">
    <property type="entry name" value="MPN"/>
</dbReference>
<dbReference type="GO" id="GO:0070536">
    <property type="term" value="P:protein K63-linked deubiquitination"/>
    <property type="evidence" value="ECO:0007669"/>
    <property type="project" value="InterPro"/>
</dbReference>
<dbReference type="GO" id="GO:0005768">
    <property type="term" value="C:endosome"/>
    <property type="evidence" value="ECO:0007669"/>
    <property type="project" value="TreeGrafter"/>
</dbReference>
<evidence type="ECO:0000256" key="2">
    <source>
        <dbReference type="ARBA" id="ARBA00010981"/>
    </source>
</evidence>
<dbReference type="SMART" id="SM00232">
    <property type="entry name" value="JAB_MPN"/>
    <property type="match status" value="1"/>
</dbReference>
<feature type="domain" description="MPN" evidence="10">
    <location>
        <begin position="560"/>
        <end position="689"/>
    </location>
</feature>
<dbReference type="EMBL" id="BJWK01000020">
    <property type="protein sequence ID" value="GEM12334.1"/>
    <property type="molecule type" value="Genomic_DNA"/>
</dbReference>
<keyword evidence="7" id="KW-0862">Zinc</keyword>
<dbReference type="GO" id="GO:0016020">
    <property type="term" value="C:membrane"/>
    <property type="evidence" value="ECO:0007669"/>
    <property type="project" value="TreeGrafter"/>
</dbReference>
<sequence length="738" mass="79240">MAAALLRKRFKRTKQPTADPDPSGPSPPAELAPLPAQTPSPRPTDPPPRSFAQLADVADEIVASSWDPGLPLRHWQRAIRQLEVYQEEGNYDMAFVRVGTILKLLQDVLPRLHPEWRTLTPDQLGAIHRRITTFSALHASLKSYLVARTTAYYSPSPSSSPALTLRNTISPAATSYTDSTAPLPLVPASSADMPDGKHPRRAGAREKRTAIGELRRGLEEMRGLGRPLVAATTIATASAQTDERKGALPIPGYDAAGTEPSGLASPSTQTRLADLTPRNQGRRIPELGEIFSSSPAPAAPASSPPTRHDGPAYPSFLAPAAPAPGFAATSEPSAPLPLPGEGESDEDYSDDGEQPQYSSLQHPSPTLNANASHLAPAYPPFLAPSPTPPTQHDPTHSANFLQYPASQHHQQQPGAPRPPQLLQNLTPPIPPVPPPSISSHRPHPPKTLEYTQATQQTTVDLPVPPVPPASQPSAPPTLPAIPAPSAPPHDVLPSTTAMMASSATALGRSRSLSLASTVSRRESVRKASRTLDGLAEVEAHADSDDPSTLAQTESGAPLRTLFLPERLISHFTDIVAARNTSRNIETCGLLLGKLAHDAFTVTHLLVPEQEGTSDTCTTMREEEVFEYQDRRGLLTLGWIHTHPSQTIFLSSLDLHTHASYQLMLAEAIAVVCSPRHDPNYGVFRLTDPPGLEVVGTCRGEGAFHPHPDLPLYTDVDSDFGHCKVRHLPFECCDLRGQA</sequence>
<evidence type="ECO:0000313" key="11">
    <source>
        <dbReference type="EMBL" id="GEM12334.1"/>
    </source>
</evidence>
<keyword evidence="8" id="KW-0482">Metalloprotease</keyword>
<feature type="compositionally biased region" description="Pro residues" evidence="9">
    <location>
        <begin position="22"/>
        <end position="49"/>
    </location>
</feature>
<dbReference type="OrthoDB" id="3640at2759"/>
<comment type="similarity">
    <text evidence="2">Belongs to the peptidase M67C family.</text>
</comment>
<feature type="compositionally biased region" description="Pro residues" evidence="9">
    <location>
        <begin position="377"/>
        <end position="391"/>
    </location>
</feature>
<evidence type="ECO:0000256" key="7">
    <source>
        <dbReference type="ARBA" id="ARBA00022833"/>
    </source>
</evidence>
<dbReference type="GO" id="GO:0006508">
    <property type="term" value="P:proteolysis"/>
    <property type="evidence" value="ECO:0007669"/>
    <property type="project" value="UniProtKB-KW"/>
</dbReference>
<dbReference type="Gene3D" id="3.40.140.10">
    <property type="entry name" value="Cytidine Deaminase, domain 2"/>
    <property type="match status" value="1"/>
</dbReference>
<organism evidence="11 12">
    <name type="scientific">Rhodotorula toruloides</name>
    <name type="common">Yeast</name>
    <name type="synonym">Rhodosporidium toruloides</name>
    <dbReference type="NCBI Taxonomy" id="5286"/>
    <lineage>
        <taxon>Eukaryota</taxon>
        <taxon>Fungi</taxon>
        <taxon>Dikarya</taxon>
        <taxon>Basidiomycota</taxon>
        <taxon>Pucciniomycotina</taxon>
        <taxon>Microbotryomycetes</taxon>
        <taxon>Sporidiobolales</taxon>
        <taxon>Sporidiobolaceae</taxon>
        <taxon>Rhodotorula</taxon>
    </lineage>
</organism>
<feature type="compositionally biased region" description="Basic residues" evidence="9">
    <location>
        <begin position="1"/>
        <end position="14"/>
    </location>
</feature>
<feature type="compositionally biased region" description="Acidic residues" evidence="9">
    <location>
        <begin position="342"/>
        <end position="353"/>
    </location>
</feature>
<keyword evidence="4" id="KW-0479">Metal-binding</keyword>
<comment type="cofactor">
    <cofactor evidence="1">
        <name>Zn(2+)</name>
        <dbReference type="ChEBI" id="CHEBI:29105"/>
    </cofactor>
</comment>
<evidence type="ECO:0000256" key="5">
    <source>
        <dbReference type="ARBA" id="ARBA00022786"/>
    </source>
</evidence>
<evidence type="ECO:0000256" key="3">
    <source>
        <dbReference type="ARBA" id="ARBA00022670"/>
    </source>
</evidence>
<name>A0A511KS46_RHOTO</name>
<evidence type="ECO:0000256" key="9">
    <source>
        <dbReference type="SAM" id="MobiDB-lite"/>
    </source>
</evidence>
<dbReference type="Gene3D" id="1.20.58.80">
    <property type="entry name" value="Phosphotransferase system, lactose/cellobiose-type IIA subunit"/>
    <property type="match status" value="1"/>
</dbReference>
<dbReference type="Pfam" id="PF01398">
    <property type="entry name" value="JAB"/>
    <property type="match status" value="1"/>
</dbReference>
<reference evidence="11 12" key="1">
    <citation type="submission" date="2019-07" db="EMBL/GenBank/DDBJ databases">
        <title>Rhodotorula toruloides NBRC10032 genome sequencing.</title>
        <authorList>
            <person name="Shida Y."/>
            <person name="Takaku H."/>
            <person name="Ogasawara W."/>
            <person name="Mori K."/>
        </authorList>
    </citation>
    <scope>NUCLEOTIDE SEQUENCE [LARGE SCALE GENOMIC DNA]</scope>
    <source>
        <strain evidence="11 12">NBRC10032</strain>
    </source>
</reference>
<evidence type="ECO:0000313" key="12">
    <source>
        <dbReference type="Proteomes" id="UP000321518"/>
    </source>
</evidence>
<gene>
    <name evidence="11" type="ORF">Rt10032_c20g6351</name>
</gene>
<feature type="region of interest" description="Disordered" evidence="9">
    <location>
        <begin position="459"/>
        <end position="492"/>
    </location>
</feature>
<dbReference type="InterPro" id="IPR000555">
    <property type="entry name" value="JAMM/MPN+_dom"/>
</dbReference>
<keyword evidence="6" id="KW-0378">Hydrolase</keyword>
<feature type="compositionally biased region" description="Pro residues" evidence="9">
    <location>
        <begin position="427"/>
        <end position="436"/>
    </location>
</feature>
<feature type="compositionally biased region" description="Polar residues" evidence="9">
    <location>
        <begin position="392"/>
        <end position="413"/>
    </location>
</feature>
<feature type="region of interest" description="Disordered" evidence="9">
    <location>
        <begin position="240"/>
        <end position="447"/>
    </location>
</feature>
<dbReference type="PANTHER" id="PTHR12947:SF13">
    <property type="entry name" value="FI19924P1"/>
    <property type="match status" value="1"/>
</dbReference>
<dbReference type="PROSITE" id="PS50249">
    <property type="entry name" value="MPN"/>
    <property type="match status" value="1"/>
</dbReference>
<keyword evidence="5" id="KW-0833">Ubl conjugation pathway</keyword>
<evidence type="ECO:0000256" key="4">
    <source>
        <dbReference type="ARBA" id="ARBA00022723"/>
    </source>
</evidence>
<feature type="compositionally biased region" description="Polar residues" evidence="9">
    <location>
        <begin position="355"/>
        <end position="371"/>
    </location>
</feature>
<dbReference type="InterPro" id="IPR044098">
    <property type="entry name" value="STAMBP/STALP-like_MPN"/>
</dbReference>
<evidence type="ECO:0000256" key="6">
    <source>
        <dbReference type="ARBA" id="ARBA00022801"/>
    </source>
</evidence>
<dbReference type="GO" id="GO:0046872">
    <property type="term" value="F:metal ion binding"/>
    <property type="evidence" value="ECO:0007669"/>
    <property type="project" value="UniProtKB-KW"/>
</dbReference>
<dbReference type="GO" id="GO:0061578">
    <property type="term" value="F:K63-linked deubiquitinase activity"/>
    <property type="evidence" value="ECO:0007669"/>
    <property type="project" value="InterPro"/>
</dbReference>
<comment type="caution">
    <text evidence="11">The sequence shown here is derived from an EMBL/GenBank/DDBJ whole genome shotgun (WGS) entry which is preliminary data.</text>
</comment>
<keyword evidence="3" id="KW-0645">Protease</keyword>
<feature type="compositionally biased region" description="Low complexity" evidence="9">
    <location>
        <begin position="292"/>
        <end position="328"/>
    </location>
</feature>
<dbReference type="CDD" id="cd08066">
    <property type="entry name" value="MPN_AMSH_like"/>
    <property type="match status" value="1"/>
</dbReference>
<evidence type="ECO:0000256" key="8">
    <source>
        <dbReference type="ARBA" id="ARBA00023049"/>
    </source>
</evidence>
<dbReference type="AlphaFoldDB" id="A0A511KS46"/>
<evidence type="ECO:0000259" key="10">
    <source>
        <dbReference type="PROSITE" id="PS50249"/>
    </source>
</evidence>
<feature type="region of interest" description="Disordered" evidence="9">
    <location>
        <begin position="1"/>
        <end position="50"/>
    </location>
</feature>
<dbReference type="FunFam" id="3.40.140.10:FF:000033">
    <property type="entry name" value="AMSH-like protease sst2"/>
    <property type="match status" value="1"/>
</dbReference>
<feature type="compositionally biased region" description="Pro residues" evidence="9">
    <location>
        <begin position="462"/>
        <end position="487"/>
    </location>
</feature>
<dbReference type="Proteomes" id="UP000321518">
    <property type="component" value="Unassembled WGS sequence"/>
</dbReference>
<accession>A0A511KS46</accession>
<protein>
    <submittedName>
        <fullName evidence="11">STAM-binding protein</fullName>
    </submittedName>
</protein>
<dbReference type="GO" id="GO:0140492">
    <property type="term" value="F:metal-dependent deubiquitinase activity"/>
    <property type="evidence" value="ECO:0007669"/>
    <property type="project" value="InterPro"/>
</dbReference>
<proteinExistence type="inferred from homology"/>
<evidence type="ECO:0000256" key="1">
    <source>
        <dbReference type="ARBA" id="ARBA00001947"/>
    </source>
</evidence>